<dbReference type="EMBL" id="BNJF01000004">
    <property type="protein sequence ID" value="GHO48640.1"/>
    <property type="molecule type" value="Genomic_DNA"/>
</dbReference>
<dbReference type="InterPro" id="IPR029261">
    <property type="entry name" value="Transposase_Znf"/>
</dbReference>
<evidence type="ECO:0000313" key="3">
    <source>
        <dbReference type="EMBL" id="GHO48640.1"/>
    </source>
</evidence>
<comment type="caution">
    <text evidence="3">The sequence shown here is derived from an EMBL/GenBank/DDBJ whole genome shotgun (WGS) entry which is preliminary data.</text>
</comment>
<dbReference type="PROSITE" id="PS51257">
    <property type="entry name" value="PROKAR_LIPOPROTEIN"/>
    <property type="match status" value="1"/>
</dbReference>
<proteinExistence type="predicted"/>
<dbReference type="InterPro" id="IPR017894">
    <property type="entry name" value="HTH_IS21_transposase_type"/>
</dbReference>
<evidence type="ECO:0000313" key="4">
    <source>
        <dbReference type="Proteomes" id="UP000612362"/>
    </source>
</evidence>
<feature type="compositionally biased region" description="Polar residues" evidence="1">
    <location>
        <begin position="242"/>
        <end position="255"/>
    </location>
</feature>
<gene>
    <name evidence="3" type="primary">tnpA_2</name>
    <name evidence="3" type="ORF">KSX_68030</name>
</gene>
<dbReference type="AlphaFoldDB" id="A0A8J3MUW0"/>
<feature type="domain" description="HTH IS21-type" evidence="2">
    <location>
        <begin position="278"/>
        <end position="339"/>
    </location>
</feature>
<dbReference type="InterPro" id="IPR047951">
    <property type="entry name" value="Transpos_ISL3"/>
</dbReference>
<dbReference type="InterPro" id="IPR002560">
    <property type="entry name" value="Transposase_DDE"/>
</dbReference>
<protein>
    <submittedName>
        <fullName evidence="3">Transposase</fullName>
    </submittedName>
</protein>
<reference evidence="3" key="1">
    <citation type="submission" date="2020-10" db="EMBL/GenBank/DDBJ databases">
        <title>Taxonomic study of unclassified bacteria belonging to the class Ktedonobacteria.</title>
        <authorList>
            <person name="Yabe S."/>
            <person name="Wang C.M."/>
            <person name="Zheng Y."/>
            <person name="Sakai Y."/>
            <person name="Cavaletti L."/>
            <person name="Monciardini P."/>
            <person name="Donadio S."/>
        </authorList>
    </citation>
    <scope>NUCLEOTIDE SEQUENCE</scope>
    <source>
        <strain evidence="3">SOSP1-1</strain>
    </source>
</reference>
<organism evidence="3 4">
    <name type="scientific">Ktedonospora formicarum</name>
    <dbReference type="NCBI Taxonomy" id="2778364"/>
    <lineage>
        <taxon>Bacteria</taxon>
        <taxon>Bacillati</taxon>
        <taxon>Chloroflexota</taxon>
        <taxon>Ktedonobacteria</taxon>
        <taxon>Ktedonobacterales</taxon>
        <taxon>Ktedonobacteraceae</taxon>
        <taxon>Ktedonospora</taxon>
    </lineage>
</organism>
<dbReference type="PANTHER" id="PTHR33498:SF1">
    <property type="entry name" value="TRANSPOSASE FOR INSERTION SEQUENCE ELEMENT IS1557"/>
    <property type="match status" value="1"/>
</dbReference>
<accession>A0A8J3MUW0</accession>
<evidence type="ECO:0000259" key="2">
    <source>
        <dbReference type="PROSITE" id="PS50531"/>
    </source>
</evidence>
<dbReference type="Pfam" id="PF01610">
    <property type="entry name" value="DDE_Tnp_ISL3"/>
    <property type="match status" value="2"/>
</dbReference>
<dbReference type="NCBIfam" id="NF033550">
    <property type="entry name" value="transpos_ISL3"/>
    <property type="match status" value="1"/>
</dbReference>
<name>A0A8J3MUW0_9CHLR</name>
<dbReference type="Pfam" id="PF14690">
    <property type="entry name" value="Zn_ribbon_ISL3"/>
    <property type="match status" value="1"/>
</dbReference>
<dbReference type="PROSITE" id="PS50531">
    <property type="entry name" value="HTH_IS21"/>
    <property type="match status" value="1"/>
</dbReference>
<feature type="region of interest" description="Disordered" evidence="1">
    <location>
        <begin position="240"/>
        <end position="270"/>
    </location>
</feature>
<evidence type="ECO:0000256" key="1">
    <source>
        <dbReference type="SAM" id="MobiDB-lite"/>
    </source>
</evidence>
<dbReference type="PANTHER" id="PTHR33498">
    <property type="entry name" value="TRANSPOSASE FOR INSERTION SEQUENCE ELEMENT IS1557"/>
    <property type="match status" value="1"/>
</dbReference>
<dbReference type="Proteomes" id="UP000612362">
    <property type="component" value="Unassembled WGS sequence"/>
</dbReference>
<sequence>MNIKISDDVLTITSLSTQACPCCPLCGKPSARIHSRYIRQVADLPCGGRQVRLLVQVRKCFCETPDCIRKIFMERLTPFVNTFARVTQRLFQIVQVIGLATGGRLGVRVTDRLGIQISRHTILRRIMALPTEPIGPVLQIGIDDFAFRRGRKFGTIIVDLRTHKVLDVLPDRTTDTSAAWMATHPEIEVVSRDRGGDYAAAARKAVPEATQTADRFHVLKNLGEALEGVLSRHLAIHRRGQAEQSRATPLSTTHPIQPPKLSPKEAELSQAKREERLAKYEQVVALRKLGFSQTAIANQVGIGHATVSRWLRSDAFPEQPPRPRKSRLDPYLKEVSKRWEAGCHNIAQLHRELVASGAPLTYKVVYKQLVHYLPEGRKNAQKPDQLPRPPVLARQAVFLFLRRPLELEADEQETLALLQSLHTEVKLAYELVQQFAQMVRTRTGEQLDDWLERVKASKIRELQGFVAGVERDKAAVLAGLTLPQNNDHVA</sequence>
<keyword evidence="4" id="KW-1185">Reference proteome</keyword>